<sequence>MTDSNDTAEFDSIPVDHAFVCADCGHRWYYTRRRCPDCGGTDVSTYELAVGELIAWTENRVTPADIRSPNRLGLARFGEVQLIAQLSDDEVSVGDQVAFEGAYHLRHGSETPKPRLTPLE</sequence>
<accession>A0A5D5AKF6</accession>
<proteinExistence type="predicted"/>
<name>A0A5D5AKF6_9EURY</name>
<dbReference type="PANTHER" id="PTHR34075">
    <property type="entry name" value="BLR3430 PROTEIN"/>
    <property type="match status" value="1"/>
</dbReference>
<evidence type="ECO:0008006" key="3">
    <source>
        <dbReference type="Google" id="ProtNLM"/>
    </source>
</evidence>
<dbReference type="PANTHER" id="PTHR34075:SF5">
    <property type="entry name" value="BLR3430 PROTEIN"/>
    <property type="match status" value="1"/>
</dbReference>
<dbReference type="InterPro" id="IPR012340">
    <property type="entry name" value="NA-bd_OB-fold"/>
</dbReference>
<reference evidence="1 2" key="1">
    <citation type="submission" date="2019-08" db="EMBL/GenBank/DDBJ databases">
        <title>Archaea genome.</title>
        <authorList>
            <person name="Kajale S."/>
            <person name="Shouche Y."/>
            <person name="Deshpande N."/>
            <person name="Sharma A."/>
        </authorList>
    </citation>
    <scope>NUCLEOTIDE SEQUENCE [LARGE SCALE GENOMIC DNA]</scope>
    <source>
        <strain evidence="1 2">ESP3B_9</strain>
    </source>
</reference>
<keyword evidence="2" id="KW-1185">Reference proteome</keyword>
<comment type="caution">
    <text evidence="1">The sequence shown here is derived from an EMBL/GenBank/DDBJ whole genome shotgun (WGS) entry which is preliminary data.</text>
</comment>
<evidence type="ECO:0000313" key="1">
    <source>
        <dbReference type="EMBL" id="TYT61664.1"/>
    </source>
</evidence>
<dbReference type="EMBL" id="VTAW01000015">
    <property type="protein sequence ID" value="TYT61664.1"/>
    <property type="molecule type" value="Genomic_DNA"/>
</dbReference>
<dbReference type="Proteomes" id="UP000324104">
    <property type="component" value="Unassembled WGS sequence"/>
</dbReference>
<evidence type="ECO:0000313" key="2">
    <source>
        <dbReference type="Proteomes" id="UP000324104"/>
    </source>
</evidence>
<protein>
    <recommendedName>
        <fullName evidence="3">DUF35 domain-containing protein</fullName>
    </recommendedName>
</protein>
<dbReference type="SUPFAM" id="SSF50249">
    <property type="entry name" value="Nucleic acid-binding proteins"/>
    <property type="match status" value="1"/>
</dbReference>
<dbReference type="AlphaFoldDB" id="A0A5D5AKF6"/>
<dbReference type="RefSeq" id="WP_149081813.1">
    <property type="nucleotide sequence ID" value="NZ_VTAW01000015.1"/>
</dbReference>
<dbReference type="InterPro" id="IPR052513">
    <property type="entry name" value="Thioester_dehydratase-like"/>
</dbReference>
<gene>
    <name evidence="1" type="ORF">FYC77_12405</name>
</gene>
<organism evidence="1 2">
    <name type="scientific">Natrialba swarupiae</name>
    <dbReference type="NCBI Taxonomy" id="2448032"/>
    <lineage>
        <taxon>Archaea</taxon>
        <taxon>Methanobacteriati</taxon>
        <taxon>Methanobacteriota</taxon>
        <taxon>Stenosarchaea group</taxon>
        <taxon>Halobacteria</taxon>
        <taxon>Halobacteriales</taxon>
        <taxon>Natrialbaceae</taxon>
        <taxon>Natrialba</taxon>
    </lineage>
</organism>